<dbReference type="NCBIfam" id="TIGR02532">
    <property type="entry name" value="IV_pilin_GFxxxE"/>
    <property type="match status" value="1"/>
</dbReference>
<protein>
    <submittedName>
        <fullName evidence="2">Uncharacterized protein</fullName>
    </submittedName>
</protein>
<dbReference type="InterPro" id="IPR045584">
    <property type="entry name" value="Pilin-like"/>
</dbReference>
<dbReference type="Gene3D" id="3.30.700.10">
    <property type="entry name" value="Glycoprotein, Type 4 Pilin"/>
    <property type="match status" value="1"/>
</dbReference>
<evidence type="ECO:0000313" key="2">
    <source>
        <dbReference type="EMBL" id="KKS85309.1"/>
    </source>
</evidence>
<evidence type="ECO:0000256" key="1">
    <source>
        <dbReference type="SAM" id="Phobius"/>
    </source>
</evidence>
<feature type="transmembrane region" description="Helical" evidence="1">
    <location>
        <begin position="12"/>
        <end position="37"/>
    </location>
</feature>
<comment type="caution">
    <text evidence="2">The sequence shown here is derived from an EMBL/GenBank/DDBJ whole genome shotgun (WGS) entry which is preliminary data.</text>
</comment>
<evidence type="ECO:0000313" key="3">
    <source>
        <dbReference type="Proteomes" id="UP000034543"/>
    </source>
</evidence>
<dbReference type="Proteomes" id="UP000034543">
    <property type="component" value="Unassembled WGS sequence"/>
</dbReference>
<dbReference type="STRING" id="1618436.UV59_C0008G0002"/>
<dbReference type="AlphaFoldDB" id="A0A0G1CIJ6"/>
<accession>A0A0G1CIJ6</accession>
<dbReference type="Pfam" id="PF07963">
    <property type="entry name" value="N_methyl"/>
    <property type="match status" value="1"/>
</dbReference>
<dbReference type="InterPro" id="IPR012902">
    <property type="entry name" value="N_methyl_site"/>
</dbReference>
<keyword evidence="1" id="KW-0812">Transmembrane</keyword>
<dbReference type="EMBL" id="LCFB01000008">
    <property type="protein sequence ID" value="KKS85309.1"/>
    <property type="molecule type" value="Genomic_DNA"/>
</dbReference>
<keyword evidence="1" id="KW-0472">Membrane</keyword>
<gene>
    <name evidence="2" type="ORF">UV59_C0008G0002</name>
</gene>
<organism evidence="2 3">
    <name type="scientific">Candidatus Gottesmanbacteria bacterium GW2011_GWA1_43_11</name>
    <dbReference type="NCBI Taxonomy" id="1618436"/>
    <lineage>
        <taxon>Bacteria</taxon>
        <taxon>Candidatus Gottesmaniibacteriota</taxon>
    </lineage>
</organism>
<reference evidence="2 3" key="1">
    <citation type="journal article" date="2015" name="Nature">
        <title>rRNA introns, odd ribosomes, and small enigmatic genomes across a large radiation of phyla.</title>
        <authorList>
            <person name="Brown C.T."/>
            <person name="Hug L.A."/>
            <person name="Thomas B.C."/>
            <person name="Sharon I."/>
            <person name="Castelle C.J."/>
            <person name="Singh A."/>
            <person name="Wilkins M.J."/>
            <person name="Williams K.H."/>
            <person name="Banfield J.F."/>
        </authorList>
    </citation>
    <scope>NUCLEOTIDE SEQUENCE [LARGE SCALE GENOMIC DNA]</scope>
</reference>
<dbReference type="PROSITE" id="PS00409">
    <property type="entry name" value="PROKAR_NTER_METHYL"/>
    <property type="match status" value="1"/>
</dbReference>
<sequence length="170" mass="18023">MFMPKHMNHSTRGFTLIELLIVIGIIGILAVGLLAAVDPLEQLKKGNDTNKKRIAVEFQQASSRFFAVRGQPAWLAGTVPAAANMTNAAVTAMITNMQTAGELKSSFQSAITTVGVLLFVNGTAATGDVTVCFAPESKAERTNYTALYSDNVGSSVCTITTGIGCFWCAR</sequence>
<proteinExistence type="predicted"/>
<keyword evidence="1" id="KW-1133">Transmembrane helix</keyword>
<dbReference type="SUPFAM" id="SSF54523">
    <property type="entry name" value="Pili subunits"/>
    <property type="match status" value="1"/>
</dbReference>
<name>A0A0G1CIJ6_9BACT</name>